<dbReference type="Gene3D" id="2.80.10.50">
    <property type="match status" value="3"/>
</dbReference>
<evidence type="ECO:0000313" key="6">
    <source>
        <dbReference type="EMBL" id="BDI33083.1"/>
    </source>
</evidence>
<sequence length="465" mass="49268">MFHPLKRKLTLMIAAPCLALGLAAAPSHAGTYTNPIVTGAADPFITYANGSYYLLSTSLSNDIRIWHSPSLATLGSGPPASVYNTGGFYESAEMYTFNGLWYIYYTQYPNSIDVLESDSGNPIGSYHFKAQLTNNTYDGSLLKMPNGQLYLMGSTYGNIVIQPMSNPYTVSGGQSSIAHIDQGWESGVIEAPEAVWRNGQLNIVYSSGGYNQANYAVGSLHFNGGDPTSAGSYTKLGGPLFTGNPGAGVNDAGVASPFLSPDGTQTYFCYSDYPSQGAPDSQRSILAQPMSFDGANNPVFGTAIGPGQPIQLPSGDPGNATGIVNGALYSLTNVASGFALDDTAWGTTAGTQIELWDDWGGAPQQWRFTLQPDGAYTLTTSLANMNIDDPNGSNTWGQHLQLWAPNGATPQEWRVTRQADGAYTLINVAAGLALDDPNGAGPHGTLVQLWPANGATAQEWRLTQH</sequence>
<dbReference type="Pfam" id="PF14200">
    <property type="entry name" value="RicinB_lectin_2"/>
    <property type="match status" value="2"/>
</dbReference>
<dbReference type="PANTHER" id="PTHR43817:SF1">
    <property type="entry name" value="HYDROLASE, FAMILY 43, PUTATIVE (AFU_ORTHOLOGUE AFUA_3G01660)-RELATED"/>
    <property type="match status" value="1"/>
</dbReference>
<evidence type="ECO:0000256" key="5">
    <source>
        <dbReference type="RuleBase" id="RU361187"/>
    </source>
</evidence>
<dbReference type="GO" id="GO:0005975">
    <property type="term" value="P:carbohydrate metabolic process"/>
    <property type="evidence" value="ECO:0007669"/>
    <property type="project" value="InterPro"/>
</dbReference>
<dbReference type="InterPro" id="IPR006710">
    <property type="entry name" value="Glyco_hydro_43"/>
</dbReference>
<comment type="similarity">
    <text evidence="1 5">Belongs to the glycosyl hydrolase 43 family.</text>
</comment>
<dbReference type="InterPro" id="IPR035992">
    <property type="entry name" value="Ricin_B-like_lectins"/>
</dbReference>
<evidence type="ECO:0000256" key="3">
    <source>
        <dbReference type="ARBA" id="ARBA00022801"/>
    </source>
</evidence>
<gene>
    <name evidence="6" type="ORF">CCAX7_51340</name>
</gene>
<evidence type="ECO:0000256" key="2">
    <source>
        <dbReference type="ARBA" id="ARBA00022729"/>
    </source>
</evidence>
<keyword evidence="3 5" id="KW-0378">Hydrolase</keyword>
<dbReference type="InterPro" id="IPR000772">
    <property type="entry name" value="Ricin_B_lectin"/>
</dbReference>
<evidence type="ECO:0000256" key="4">
    <source>
        <dbReference type="ARBA" id="ARBA00023295"/>
    </source>
</evidence>
<evidence type="ECO:0000313" key="7">
    <source>
        <dbReference type="Proteomes" id="UP000287394"/>
    </source>
</evidence>
<dbReference type="InterPro" id="IPR023296">
    <property type="entry name" value="Glyco_hydro_beta-prop_sf"/>
</dbReference>
<dbReference type="EMBL" id="AP025739">
    <property type="protein sequence ID" value="BDI33083.1"/>
    <property type="molecule type" value="Genomic_DNA"/>
</dbReference>
<dbReference type="SMART" id="SM00458">
    <property type="entry name" value="RICIN"/>
    <property type="match status" value="1"/>
</dbReference>
<keyword evidence="7" id="KW-1185">Reference proteome</keyword>
<dbReference type="KEGG" id="ccot:CCAX7_51340"/>
<dbReference type="Proteomes" id="UP000287394">
    <property type="component" value="Chromosome"/>
</dbReference>
<dbReference type="Gene3D" id="2.115.10.20">
    <property type="entry name" value="Glycosyl hydrolase domain, family 43"/>
    <property type="match status" value="1"/>
</dbReference>
<dbReference type="AlphaFoldDB" id="A0A402CPG2"/>
<proteinExistence type="inferred from homology"/>
<protein>
    <submittedName>
        <fullName evidence="6">Uncharacterized protein</fullName>
    </submittedName>
</protein>
<reference evidence="6 7" key="1">
    <citation type="journal article" date="2019" name="Int. J. Syst. Evol. Microbiol.">
        <title>Capsulimonas corticalis gen. nov., sp. nov., an aerobic capsulated bacterium, of a novel bacterial order, Capsulimonadales ord. nov., of the class Armatimonadia of the phylum Armatimonadetes.</title>
        <authorList>
            <person name="Li J."/>
            <person name="Kudo C."/>
            <person name="Tonouchi A."/>
        </authorList>
    </citation>
    <scope>NUCLEOTIDE SEQUENCE [LARGE SCALE GENOMIC DNA]</scope>
    <source>
        <strain evidence="6 7">AX-7</strain>
    </source>
</reference>
<dbReference type="PROSITE" id="PS50231">
    <property type="entry name" value="RICIN_B_LECTIN"/>
    <property type="match status" value="1"/>
</dbReference>
<organism evidence="6 7">
    <name type="scientific">Capsulimonas corticalis</name>
    <dbReference type="NCBI Taxonomy" id="2219043"/>
    <lineage>
        <taxon>Bacteria</taxon>
        <taxon>Bacillati</taxon>
        <taxon>Armatimonadota</taxon>
        <taxon>Armatimonadia</taxon>
        <taxon>Capsulimonadales</taxon>
        <taxon>Capsulimonadaceae</taxon>
        <taxon>Capsulimonas</taxon>
    </lineage>
</organism>
<dbReference type="PANTHER" id="PTHR43817">
    <property type="entry name" value="GLYCOSYL HYDROLASE"/>
    <property type="match status" value="1"/>
</dbReference>
<dbReference type="GO" id="GO:0004553">
    <property type="term" value="F:hydrolase activity, hydrolyzing O-glycosyl compounds"/>
    <property type="evidence" value="ECO:0007669"/>
    <property type="project" value="InterPro"/>
</dbReference>
<name>A0A402CPG2_9BACT</name>
<evidence type="ECO:0000256" key="1">
    <source>
        <dbReference type="ARBA" id="ARBA00009865"/>
    </source>
</evidence>
<dbReference type="SUPFAM" id="SSF50370">
    <property type="entry name" value="Ricin B-like lectins"/>
    <property type="match status" value="1"/>
</dbReference>
<dbReference type="SUPFAM" id="SSF75005">
    <property type="entry name" value="Arabinanase/levansucrase/invertase"/>
    <property type="match status" value="1"/>
</dbReference>
<keyword evidence="2" id="KW-0732">Signal</keyword>
<dbReference type="CDD" id="cd00161">
    <property type="entry name" value="beta-trefoil_Ricin-like"/>
    <property type="match status" value="1"/>
</dbReference>
<dbReference type="OrthoDB" id="177947at2"/>
<dbReference type="Pfam" id="PF04616">
    <property type="entry name" value="Glyco_hydro_43"/>
    <property type="match status" value="1"/>
</dbReference>
<keyword evidence="4 5" id="KW-0326">Glycosidase</keyword>
<accession>A0A402CPG2</accession>
<dbReference type="RefSeq" id="WP_119319246.1">
    <property type="nucleotide sequence ID" value="NZ_AP025739.1"/>
</dbReference>